<keyword evidence="2" id="KW-0547">Nucleotide-binding</keyword>
<feature type="compositionally biased region" description="Basic residues" evidence="1">
    <location>
        <begin position="107"/>
        <end position="123"/>
    </location>
</feature>
<protein>
    <submittedName>
        <fullName evidence="2">ABC transporter, ATP-binding protein (Cluster 2, ribose/xylose/arabinose/galactose) / ABC transporter, ATP-binding protein (Cluster 2, ribose/xylose/arabinose/galactose)</fullName>
    </submittedName>
</protein>
<feature type="compositionally biased region" description="Gly residues" evidence="1">
    <location>
        <begin position="171"/>
        <end position="182"/>
    </location>
</feature>
<feature type="compositionally biased region" description="Basic and acidic residues" evidence="1">
    <location>
        <begin position="485"/>
        <end position="495"/>
    </location>
</feature>
<evidence type="ECO:0000256" key="1">
    <source>
        <dbReference type="SAM" id="MobiDB-lite"/>
    </source>
</evidence>
<feature type="compositionally biased region" description="Low complexity" evidence="1">
    <location>
        <begin position="329"/>
        <end position="344"/>
    </location>
</feature>
<dbReference type="GO" id="GO:0005524">
    <property type="term" value="F:ATP binding"/>
    <property type="evidence" value="ECO:0007669"/>
    <property type="project" value="UniProtKB-KW"/>
</dbReference>
<feature type="compositionally biased region" description="Basic residues" evidence="1">
    <location>
        <begin position="86"/>
        <end position="99"/>
    </location>
</feature>
<reference evidence="2" key="1">
    <citation type="submission" date="2020-02" db="EMBL/GenBank/DDBJ databases">
        <authorList>
            <person name="Meier V. D."/>
        </authorList>
    </citation>
    <scope>NUCLEOTIDE SEQUENCE</scope>
    <source>
        <strain evidence="2">AVDCRST_MAG57</strain>
    </source>
</reference>
<feature type="compositionally biased region" description="Basic residues" evidence="1">
    <location>
        <begin position="295"/>
        <end position="305"/>
    </location>
</feature>
<sequence length="519" mass="56254">DREPDGTHDGRRHAGRGSGPGRARPDQALPRGPRARRHGPRGAPARGRRAHRRERGRQVDPAQVAGRAGPAGLRHHLRARRDGPPARRRPRRLRRHRHGVPGAVPRPQRHRRREHPARLRGRGGARWPLPLEAHGGAGPGAAGQDRLDGLPARPHRQPHLRPAPDGRGREGPGAGGTHGPRAGGAARRADQRAGAGRGRDALRPGAPVAAARVGGLRVPPPRRGPGDLRPRLRPAQRPRRRRGEPRRGRRDGPPPPAHRARVDAQPLPRRRPAGGVPRGAAVGPRPADRRVRQGVLRHPRRRGAGCRRGPGLRSRGAVPRAVRSHARCARPGAARRQAAAPGLPARRRARRHRLRPVGAAHRGRGQRHVGQGEPLHGPRGHRLPRAGDRRTPRARPGGQVGDPPGHPHAVGRHEDRHALRRQPAEGRAGPLDDLRRPPPADPRPPHPGPGRGREVGGLRAHPRARDVRRRRPAAVGHARGGAGHEPPRPRDEGRAGHRLPRCSPREQARSGRDHGGDGV</sequence>
<feature type="compositionally biased region" description="Basic residues" evidence="1">
    <location>
        <begin position="231"/>
        <end position="249"/>
    </location>
</feature>
<feature type="non-terminal residue" evidence="2">
    <location>
        <position position="1"/>
    </location>
</feature>
<feature type="compositionally biased region" description="Basic and acidic residues" evidence="1">
    <location>
        <begin position="503"/>
        <end position="519"/>
    </location>
</feature>
<accession>A0A6J4IVX4</accession>
<gene>
    <name evidence="2" type="ORF">AVDCRST_MAG57-2581</name>
</gene>
<feature type="region of interest" description="Disordered" evidence="1">
    <location>
        <begin position="1"/>
        <end position="519"/>
    </location>
</feature>
<dbReference type="AlphaFoldDB" id="A0A6J4IVX4"/>
<feature type="compositionally biased region" description="Basic residues" evidence="1">
    <location>
        <begin position="345"/>
        <end position="367"/>
    </location>
</feature>
<feature type="compositionally biased region" description="Low complexity" evidence="1">
    <location>
        <begin position="273"/>
        <end position="285"/>
    </location>
</feature>
<proteinExistence type="predicted"/>
<name>A0A6J4IVX4_9ACTN</name>
<dbReference type="EMBL" id="CADCTI010000218">
    <property type="protein sequence ID" value="CAA9260718.1"/>
    <property type="molecule type" value="Genomic_DNA"/>
</dbReference>
<keyword evidence="2" id="KW-0067">ATP-binding</keyword>
<feature type="compositionally biased region" description="Low complexity" evidence="1">
    <location>
        <begin position="203"/>
        <end position="217"/>
    </location>
</feature>
<feature type="compositionally biased region" description="Basic residues" evidence="1">
    <location>
        <begin position="33"/>
        <end position="55"/>
    </location>
</feature>
<organism evidence="2">
    <name type="scientific">uncultured Blastococcus sp</name>
    <dbReference type="NCBI Taxonomy" id="217144"/>
    <lineage>
        <taxon>Bacteria</taxon>
        <taxon>Bacillati</taxon>
        <taxon>Actinomycetota</taxon>
        <taxon>Actinomycetes</taxon>
        <taxon>Geodermatophilales</taxon>
        <taxon>Geodermatophilaceae</taxon>
        <taxon>Blastococcus</taxon>
        <taxon>environmental samples</taxon>
    </lineage>
</organism>
<feature type="non-terminal residue" evidence="2">
    <location>
        <position position="519"/>
    </location>
</feature>
<feature type="compositionally biased region" description="Basic and acidic residues" evidence="1">
    <location>
        <begin position="187"/>
        <end position="202"/>
    </location>
</feature>
<feature type="compositionally biased region" description="Pro residues" evidence="1">
    <location>
        <begin position="439"/>
        <end position="448"/>
    </location>
</feature>
<feature type="compositionally biased region" description="Basic residues" evidence="1">
    <location>
        <begin position="460"/>
        <end position="472"/>
    </location>
</feature>
<evidence type="ECO:0000313" key="2">
    <source>
        <dbReference type="EMBL" id="CAA9260718.1"/>
    </source>
</evidence>